<comment type="caution">
    <text evidence="1">The sequence shown here is derived from an EMBL/GenBank/DDBJ whole genome shotgun (WGS) entry which is preliminary data.</text>
</comment>
<keyword evidence="2" id="KW-1185">Reference proteome</keyword>
<reference evidence="1" key="1">
    <citation type="submission" date="2021-11" db="EMBL/GenBank/DDBJ databases">
        <title>A Novel Adlercreutzia Species, isolated from a Allomyrina dichotoma larva feces.</title>
        <authorList>
            <person name="Suh M.K."/>
        </authorList>
    </citation>
    <scope>NUCLEOTIDE SEQUENCE</scope>
    <source>
        <strain evidence="1">JBNU-10</strain>
    </source>
</reference>
<gene>
    <name evidence="1" type="ORF">LPT13_09610</name>
</gene>
<dbReference type="RefSeq" id="WP_242166033.1">
    <property type="nucleotide sequence ID" value="NZ_JAJMLW010000003.1"/>
</dbReference>
<proteinExistence type="predicted"/>
<name>A0ABS9WIA3_9ACTN</name>
<sequence>MCYPCVNCGKCGSSLPKAEVRCPRCKTVLTPERPRCETCGWTLPLPPGAAAKPSSSAAARP</sequence>
<protein>
    <recommendedName>
        <fullName evidence="3">DZANK-type domain-containing protein</fullName>
    </recommendedName>
</protein>
<evidence type="ECO:0000313" key="2">
    <source>
        <dbReference type="Proteomes" id="UP001430755"/>
    </source>
</evidence>
<dbReference type="EMBL" id="JAJMLW010000003">
    <property type="protein sequence ID" value="MCI2242606.1"/>
    <property type="molecule type" value="Genomic_DNA"/>
</dbReference>
<evidence type="ECO:0008006" key="3">
    <source>
        <dbReference type="Google" id="ProtNLM"/>
    </source>
</evidence>
<organism evidence="1 2">
    <name type="scientific">Adlercreutzia faecimuris</name>
    <dbReference type="NCBI Taxonomy" id="2897341"/>
    <lineage>
        <taxon>Bacteria</taxon>
        <taxon>Bacillati</taxon>
        <taxon>Actinomycetota</taxon>
        <taxon>Coriobacteriia</taxon>
        <taxon>Eggerthellales</taxon>
        <taxon>Eggerthellaceae</taxon>
        <taxon>Adlercreutzia</taxon>
    </lineage>
</organism>
<dbReference type="Proteomes" id="UP001430755">
    <property type="component" value="Unassembled WGS sequence"/>
</dbReference>
<evidence type="ECO:0000313" key="1">
    <source>
        <dbReference type="EMBL" id="MCI2242606.1"/>
    </source>
</evidence>
<accession>A0ABS9WIA3</accession>